<dbReference type="SUPFAM" id="SSF103473">
    <property type="entry name" value="MFS general substrate transporter"/>
    <property type="match status" value="1"/>
</dbReference>
<keyword evidence="9" id="KW-0732">Signal</keyword>
<feature type="chain" id="PRO_5020957648" evidence="9">
    <location>
        <begin position="19"/>
        <end position="617"/>
    </location>
</feature>
<evidence type="ECO:0000256" key="5">
    <source>
        <dbReference type="ARBA" id="ARBA00022989"/>
    </source>
</evidence>
<dbReference type="PANTHER" id="PTHR48022">
    <property type="entry name" value="PLASTIDIC GLUCOSE TRANSPORTER 4"/>
    <property type="match status" value="1"/>
</dbReference>
<keyword evidence="4 8" id="KW-0812">Transmembrane</keyword>
<dbReference type="InterPro" id="IPR003663">
    <property type="entry name" value="Sugar/inositol_transpt"/>
</dbReference>
<dbReference type="NCBIfam" id="TIGR00879">
    <property type="entry name" value="SP"/>
    <property type="match status" value="1"/>
</dbReference>
<feature type="transmembrane region" description="Helical" evidence="8">
    <location>
        <begin position="242"/>
        <end position="260"/>
    </location>
</feature>
<gene>
    <name evidence="11" type="ORF">D6D15_04099</name>
</gene>
<dbReference type="AlphaFoldDB" id="A0A4S9BFG3"/>
<protein>
    <submittedName>
        <fullName evidence="11">General substrate transporter</fullName>
    </submittedName>
</protein>
<evidence type="ECO:0000256" key="4">
    <source>
        <dbReference type="ARBA" id="ARBA00022692"/>
    </source>
</evidence>
<keyword evidence="6 8" id="KW-0472">Membrane</keyword>
<feature type="transmembrane region" description="Helical" evidence="8">
    <location>
        <begin position="536"/>
        <end position="555"/>
    </location>
</feature>
<dbReference type="PROSITE" id="PS00217">
    <property type="entry name" value="SUGAR_TRANSPORT_2"/>
    <property type="match status" value="1"/>
</dbReference>
<evidence type="ECO:0000256" key="1">
    <source>
        <dbReference type="ARBA" id="ARBA00004141"/>
    </source>
</evidence>
<evidence type="ECO:0000256" key="3">
    <source>
        <dbReference type="ARBA" id="ARBA00022448"/>
    </source>
</evidence>
<dbReference type="Proteomes" id="UP000304928">
    <property type="component" value="Unassembled WGS sequence"/>
</dbReference>
<proteinExistence type="inferred from homology"/>
<feature type="signal peptide" evidence="9">
    <location>
        <begin position="1"/>
        <end position="18"/>
    </location>
</feature>
<dbReference type="EMBL" id="QZAR01000055">
    <property type="protein sequence ID" value="THW91113.1"/>
    <property type="molecule type" value="Genomic_DNA"/>
</dbReference>
<dbReference type="PROSITE" id="PS50850">
    <property type="entry name" value="MFS"/>
    <property type="match status" value="1"/>
</dbReference>
<feature type="transmembrane region" description="Helical" evidence="8">
    <location>
        <begin position="156"/>
        <end position="175"/>
    </location>
</feature>
<reference evidence="11 12" key="1">
    <citation type="submission" date="2018-10" db="EMBL/GenBank/DDBJ databases">
        <title>Fifty Aureobasidium pullulans genomes reveal a recombining polyextremotolerant generalist.</title>
        <authorList>
            <person name="Gostincar C."/>
            <person name="Turk M."/>
            <person name="Zajc J."/>
            <person name="Gunde-Cimerman N."/>
        </authorList>
    </citation>
    <scope>NUCLEOTIDE SEQUENCE [LARGE SCALE GENOMIC DNA]</scope>
    <source>
        <strain evidence="11 12">EXF-10507</strain>
    </source>
</reference>
<dbReference type="InterPro" id="IPR050360">
    <property type="entry name" value="MFS_Sugar_Transporters"/>
</dbReference>
<evidence type="ECO:0000259" key="10">
    <source>
        <dbReference type="PROSITE" id="PS50850"/>
    </source>
</evidence>
<dbReference type="GO" id="GO:0016020">
    <property type="term" value="C:membrane"/>
    <property type="evidence" value="ECO:0007669"/>
    <property type="project" value="UniProtKB-SubCell"/>
</dbReference>
<name>A0A4S9BFG3_AURPU</name>
<dbReference type="GO" id="GO:0005351">
    <property type="term" value="F:carbohydrate:proton symporter activity"/>
    <property type="evidence" value="ECO:0007669"/>
    <property type="project" value="TreeGrafter"/>
</dbReference>
<evidence type="ECO:0000256" key="2">
    <source>
        <dbReference type="ARBA" id="ARBA00010992"/>
    </source>
</evidence>
<evidence type="ECO:0000256" key="6">
    <source>
        <dbReference type="ARBA" id="ARBA00023136"/>
    </source>
</evidence>
<dbReference type="PRINTS" id="PR00171">
    <property type="entry name" value="SUGRTRNSPORT"/>
</dbReference>
<dbReference type="PROSITE" id="PS00216">
    <property type="entry name" value="SUGAR_TRANSPORT_1"/>
    <property type="match status" value="1"/>
</dbReference>
<dbReference type="PANTHER" id="PTHR48022:SF44">
    <property type="entry name" value="SUGAR TRANSPORTER, PUTATIVE (AFU_ORTHOLOGUE AFUA_4G14610)-RELATED"/>
    <property type="match status" value="1"/>
</dbReference>
<organism evidence="11 12">
    <name type="scientific">Aureobasidium pullulans</name>
    <name type="common">Black yeast</name>
    <name type="synonym">Pullularia pullulans</name>
    <dbReference type="NCBI Taxonomy" id="5580"/>
    <lineage>
        <taxon>Eukaryota</taxon>
        <taxon>Fungi</taxon>
        <taxon>Dikarya</taxon>
        <taxon>Ascomycota</taxon>
        <taxon>Pezizomycotina</taxon>
        <taxon>Dothideomycetes</taxon>
        <taxon>Dothideomycetidae</taxon>
        <taxon>Dothideales</taxon>
        <taxon>Saccotheciaceae</taxon>
        <taxon>Aureobasidium</taxon>
    </lineage>
</organism>
<dbReference type="Pfam" id="PF00083">
    <property type="entry name" value="Sugar_tr"/>
    <property type="match status" value="1"/>
</dbReference>
<evidence type="ECO:0000256" key="9">
    <source>
        <dbReference type="SAM" id="SignalP"/>
    </source>
</evidence>
<comment type="subcellular location">
    <subcellularLocation>
        <location evidence="1">Membrane</location>
        <topology evidence="1">Multi-pass membrane protein</topology>
    </subcellularLocation>
</comment>
<sequence length="617" mass="67212">MLMIEMLLFMNLDISGEGCSEVRATVAEGELDEYPNNNLVIPTTSAVQYRRMNYDCLTIANAISGAPNDFLELFSAPGYLEIKRPHSKTMGFTTAWKGLSPAKLNIAIQTFALISIFFEGYDQGVMGGVNASPNYVTEVNIGTADGTVTNTTKQGGIVSIYYLGAIVGCFVGGWAADRIGRINGLFFAAMFALVGGALQAATQSADFILVARVVTGLGTGALTGITPVLVSEVSSAEHRGGFLGYVFIANYLGISVAYWLDFGLSFVNNGYSAVRWRFLLAFQCLPALLLLAGIKMLPDSPRYLASVGRNEEAREVLEHVRGNYGPAVEQEFNEIVAMAEDTKPASPIEFIKIILGLDKTKGAHLGRRAWLCIWLQIMASWTGITAVTAYSPVLLRQAGYSEIKQNGLAGGLNTIGIIGTIISAQIVDRYGRRKCLMWGAAGLFAVNLVAASLYEASRADPSKAASIAPAAVTMLFLFNLIYASTWGTVAFLIPTEIFPSRMRAQGNGFGITGWAIGVGWTVLVNPIMFENIQSRTYFLFAGLNFIWIGIVYLIYPETANRSLESIEAMFTTSPFYWQMEKAYAENKDLFITKAEMEGGLEKQKQFEYSSHDELPQV</sequence>
<feature type="transmembrane region" description="Helical" evidence="8">
    <location>
        <begin position="410"/>
        <end position="428"/>
    </location>
</feature>
<keyword evidence="3 7" id="KW-0813">Transport</keyword>
<evidence type="ECO:0000313" key="12">
    <source>
        <dbReference type="Proteomes" id="UP000304928"/>
    </source>
</evidence>
<evidence type="ECO:0000313" key="11">
    <source>
        <dbReference type="EMBL" id="THW91113.1"/>
    </source>
</evidence>
<comment type="caution">
    <text evidence="11">The sequence shown here is derived from an EMBL/GenBank/DDBJ whole genome shotgun (WGS) entry which is preliminary data.</text>
</comment>
<feature type="transmembrane region" description="Helical" evidence="8">
    <location>
        <begin position="369"/>
        <end position="390"/>
    </location>
</feature>
<comment type="similarity">
    <text evidence="2 7">Belongs to the major facilitator superfamily. Sugar transporter (TC 2.A.1.1) family.</text>
</comment>
<dbReference type="InterPro" id="IPR005828">
    <property type="entry name" value="MFS_sugar_transport-like"/>
</dbReference>
<feature type="transmembrane region" description="Helical" evidence="8">
    <location>
        <begin position="276"/>
        <end position="294"/>
    </location>
</feature>
<dbReference type="Gene3D" id="1.20.1250.20">
    <property type="entry name" value="MFS general substrate transporter like domains"/>
    <property type="match status" value="1"/>
</dbReference>
<accession>A0A4S9BFG3</accession>
<dbReference type="InterPro" id="IPR020846">
    <property type="entry name" value="MFS_dom"/>
</dbReference>
<keyword evidence="5 8" id="KW-1133">Transmembrane helix</keyword>
<feature type="transmembrane region" description="Helical" evidence="8">
    <location>
        <begin position="207"/>
        <end position="230"/>
    </location>
</feature>
<dbReference type="FunFam" id="1.20.1250.20:FF:000090">
    <property type="entry name" value="MFS sugar transporter, putative"/>
    <property type="match status" value="1"/>
</dbReference>
<evidence type="ECO:0000256" key="8">
    <source>
        <dbReference type="SAM" id="Phobius"/>
    </source>
</evidence>
<evidence type="ECO:0000256" key="7">
    <source>
        <dbReference type="RuleBase" id="RU003346"/>
    </source>
</evidence>
<feature type="transmembrane region" description="Helical" evidence="8">
    <location>
        <begin position="466"/>
        <end position="494"/>
    </location>
</feature>
<feature type="transmembrane region" description="Helical" evidence="8">
    <location>
        <begin position="506"/>
        <end position="524"/>
    </location>
</feature>
<feature type="transmembrane region" description="Helical" evidence="8">
    <location>
        <begin position="182"/>
        <end position="201"/>
    </location>
</feature>
<feature type="transmembrane region" description="Helical" evidence="8">
    <location>
        <begin position="435"/>
        <end position="454"/>
    </location>
</feature>
<dbReference type="InterPro" id="IPR005829">
    <property type="entry name" value="Sugar_transporter_CS"/>
</dbReference>
<feature type="domain" description="Major facilitator superfamily (MFS) profile" evidence="10">
    <location>
        <begin position="108"/>
        <end position="559"/>
    </location>
</feature>
<dbReference type="InterPro" id="IPR036259">
    <property type="entry name" value="MFS_trans_sf"/>
</dbReference>